<dbReference type="KEGG" id="blac:94350146"/>
<sequence length="365" mass="40567">MEIKPCSVSTSSTDELLPVPGGPTRKTLLSVLRIAVRSLGLILIVVPIVVELKAVNIGVGGSCKGGLSGKEDVDTTSILRFFWDDNVSFTGRRKLFASTCFKDDQLRGTILLSTEGVNIRLSGTSEAVEAMKGAIVGLNPEMQGLDFKESYSKRVTLPRMLIKIKKEVISMGIKEINPAVNGLSAHISAKEFKTWMDNGKDMVVLDTRNDYEVRLGTFENAMNLNLKSFREFPHKAQTQLQNVPKDKPIVMFCTGGVRCEKASYALQNEGHQNVYQLDGGILKYFEKVGGAYYKGDCYIFDDRVALQPDLTEAAVIPCFTCRSPLTEEDQRSLDYKPNEHCPYCKNGKQDFRCIKKQQSPAIRSK</sequence>
<gene>
    <name evidence="2" type="ORF">CCR75_006405</name>
</gene>
<dbReference type="InterPro" id="IPR040503">
    <property type="entry name" value="TRHO_N"/>
</dbReference>
<dbReference type="SUPFAM" id="SSF52821">
    <property type="entry name" value="Rhodanese/Cell cycle control phosphatase"/>
    <property type="match status" value="1"/>
</dbReference>
<reference evidence="2 3" key="1">
    <citation type="journal article" date="2021" name="Genome Biol.">
        <title>AFLAP: assembly-free linkage analysis pipeline using k-mers from genome sequencing data.</title>
        <authorList>
            <person name="Fletcher K."/>
            <person name="Zhang L."/>
            <person name="Gil J."/>
            <person name="Han R."/>
            <person name="Cavanaugh K."/>
            <person name="Michelmore R."/>
        </authorList>
    </citation>
    <scope>NUCLEOTIDE SEQUENCE [LARGE SCALE GENOMIC DNA]</scope>
    <source>
        <strain evidence="2 3">SF5</strain>
    </source>
</reference>
<dbReference type="SMART" id="SM00450">
    <property type="entry name" value="RHOD"/>
    <property type="match status" value="1"/>
</dbReference>
<name>A0A976IK76_BRELC</name>
<dbReference type="GeneID" id="94350146"/>
<evidence type="ECO:0000259" key="1">
    <source>
        <dbReference type="PROSITE" id="PS50206"/>
    </source>
</evidence>
<organism evidence="2 3">
    <name type="scientific">Bremia lactucae</name>
    <name type="common">Lettuce downy mildew</name>
    <dbReference type="NCBI Taxonomy" id="4779"/>
    <lineage>
        <taxon>Eukaryota</taxon>
        <taxon>Sar</taxon>
        <taxon>Stramenopiles</taxon>
        <taxon>Oomycota</taxon>
        <taxon>Peronosporomycetes</taxon>
        <taxon>Peronosporales</taxon>
        <taxon>Peronosporaceae</taxon>
        <taxon>Bremia</taxon>
    </lineage>
</organism>
<protein>
    <recommendedName>
        <fullName evidence="1">Rhodanese domain-containing protein</fullName>
    </recommendedName>
</protein>
<dbReference type="Pfam" id="PF17773">
    <property type="entry name" value="UPF0176_N"/>
    <property type="match status" value="1"/>
</dbReference>
<comment type="caution">
    <text evidence="2">The sequence shown here is derived from an EMBL/GenBank/DDBJ whole genome shotgun (WGS) entry which is preliminary data.</text>
</comment>
<dbReference type="Gene3D" id="3.30.70.100">
    <property type="match status" value="1"/>
</dbReference>
<dbReference type="Gene3D" id="3.40.250.10">
    <property type="entry name" value="Rhodanese-like domain"/>
    <property type="match status" value="1"/>
</dbReference>
<dbReference type="InterPro" id="IPR020936">
    <property type="entry name" value="TrhO"/>
</dbReference>
<dbReference type="OrthoDB" id="25002at2759"/>
<keyword evidence="3" id="KW-1185">Reference proteome</keyword>
<dbReference type="EMBL" id="SHOA02000001">
    <property type="protein sequence ID" value="TDH73381.1"/>
    <property type="molecule type" value="Genomic_DNA"/>
</dbReference>
<proteinExistence type="inferred from homology"/>
<feature type="domain" description="Rhodanese" evidence="1">
    <location>
        <begin position="198"/>
        <end position="293"/>
    </location>
</feature>
<dbReference type="InterPro" id="IPR036873">
    <property type="entry name" value="Rhodanese-like_dom_sf"/>
</dbReference>
<dbReference type="PROSITE" id="PS50206">
    <property type="entry name" value="RHODANESE_3"/>
    <property type="match status" value="1"/>
</dbReference>
<dbReference type="HAMAP" id="MF_00469">
    <property type="entry name" value="TrhO"/>
    <property type="match status" value="1"/>
</dbReference>
<dbReference type="Pfam" id="PF00581">
    <property type="entry name" value="Rhodanese"/>
    <property type="match status" value="1"/>
</dbReference>
<dbReference type="CDD" id="cd01518">
    <property type="entry name" value="RHOD_YceA"/>
    <property type="match status" value="1"/>
</dbReference>
<dbReference type="Proteomes" id="UP000294530">
    <property type="component" value="Unassembled WGS sequence"/>
</dbReference>
<dbReference type="PANTHER" id="PTHR43268">
    <property type="entry name" value="THIOSULFATE SULFURTRANSFERASE/RHODANESE-LIKE DOMAIN-CONTAINING PROTEIN 2"/>
    <property type="match status" value="1"/>
</dbReference>
<accession>A0A976IK76</accession>
<dbReference type="PANTHER" id="PTHR43268:SF3">
    <property type="entry name" value="RHODANESE-LIKE DOMAIN-CONTAINING PROTEIN 7-RELATED"/>
    <property type="match status" value="1"/>
</dbReference>
<dbReference type="RefSeq" id="XP_067822879.1">
    <property type="nucleotide sequence ID" value="XM_067964475.1"/>
</dbReference>
<dbReference type="AlphaFoldDB" id="A0A976IK76"/>
<evidence type="ECO:0000313" key="2">
    <source>
        <dbReference type="EMBL" id="TDH73381.1"/>
    </source>
</evidence>
<evidence type="ECO:0000313" key="3">
    <source>
        <dbReference type="Proteomes" id="UP000294530"/>
    </source>
</evidence>
<dbReference type="InterPro" id="IPR001763">
    <property type="entry name" value="Rhodanese-like_dom"/>
</dbReference>